<evidence type="ECO:0000313" key="2">
    <source>
        <dbReference type="EMBL" id="CDO92889.1"/>
    </source>
</evidence>
<dbReference type="AlphaFoldDB" id="A0A0A8L440"/>
<keyword evidence="3" id="KW-1185">Reference proteome</keyword>
<evidence type="ECO:0000313" key="3">
    <source>
        <dbReference type="Proteomes" id="UP000031516"/>
    </source>
</evidence>
<feature type="region of interest" description="Disordered" evidence="1">
    <location>
        <begin position="60"/>
        <end position="84"/>
    </location>
</feature>
<protein>
    <submittedName>
        <fullName evidence="2">WGS project CCBQ000000000 data, contig 00099</fullName>
    </submittedName>
</protein>
<dbReference type="EMBL" id="CCBQ010000019">
    <property type="protein sequence ID" value="CDO92889.1"/>
    <property type="molecule type" value="Genomic_DNA"/>
</dbReference>
<reference evidence="2 3" key="1">
    <citation type="submission" date="2014-03" db="EMBL/GenBank/DDBJ databases">
        <title>The genome of Kluyveromyces dobzhanskii.</title>
        <authorList>
            <person name="Nystedt B."/>
            <person name="Astrom S."/>
        </authorList>
    </citation>
    <scope>NUCLEOTIDE SEQUENCE [LARGE SCALE GENOMIC DNA]</scope>
    <source>
        <strain evidence="2 3">CBS 2104</strain>
    </source>
</reference>
<feature type="compositionally biased region" description="Low complexity" evidence="1">
    <location>
        <begin position="65"/>
        <end position="77"/>
    </location>
</feature>
<feature type="region of interest" description="Disordered" evidence="1">
    <location>
        <begin position="1"/>
        <end position="38"/>
    </location>
</feature>
<accession>A0A0A8L440</accession>
<gene>
    <name evidence="2" type="ORF">KLDO_g1198</name>
</gene>
<dbReference type="OrthoDB" id="4065285at2759"/>
<feature type="compositionally biased region" description="Basic residues" evidence="1">
    <location>
        <begin position="1"/>
        <end position="10"/>
    </location>
</feature>
<feature type="compositionally biased region" description="Polar residues" evidence="1">
    <location>
        <begin position="11"/>
        <end position="20"/>
    </location>
</feature>
<dbReference type="Proteomes" id="UP000031516">
    <property type="component" value="Unassembled WGS sequence"/>
</dbReference>
<evidence type="ECO:0000256" key="1">
    <source>
        <dbReference type="SAM" id="MobiDB-lite"/>
    </source>
</evidence>
<organism evidence="2 3">
    <name type="scientific">Kluyveromyces dobzhanskii CBS 2104</name>
    <dbReference type="NCBI Taxonomy" id="1427455"/>
    <lineage>
        <taxon>Eukaryota</taxon>
        <taxon>Fungi</taxon>
        <taxon>Dikarya</taxon>
        <taxon>Ascomycota</taxon>
        <taxon>Saccharomycotina</taxon>
        <taxon>Saccharomycetes</taxon>
        <taxon>Saccharomycetales</taxon>
        <taxon>Saccharomycetaceae</taxon>
        <taxon>Kluyveromyces</taxon>
    </lineage>
</organism>
<proteinExistence type="predicted"/>
<sequence length="593" mass="66259">MLRTPTRTKTKSYNGPQSNFRFPGTEGVSQPKHTEYDSNNHHLLNEQLNKKPEDDIHSQHLSDYTTTNSNSGNSSNGHYSFANISDNTTNPDRLSAMKNAACAIGNNRYSYISSSGSSLHYPGTLAPDRTPRIYPTSSPELGNPLDGNFDMQCIPETYSTITSDLTLPTADNVSFQFTLSSGNSTAMLRKRSVPSSAKIKYNTDLTGSRQSSLKRSATLVSRKSNLKRSNAVKCRGGLLQYFTRIGIRMKSSLRRLHMALKRKIFSYRQRHFSKSNRKTTSHLLRSNGYFANIKRSQSMRSLASYSDTSSPTVPSGLNIKNTPVVTHSSSINHHSLRRTPSSIKRAASILTNSNSNLVSRSNSSLARTSSNRLVRSQPSLNLNLAVRQPSIVVKNKVIPLSQFDHKDYCIKEEDEDEDDNDEYIIDTKKMQPLNMDTESISSSLHDNDSLFEDALTSSPSTESLSPSIKVKNAKTAWDSYLRAVISQRILMRLQIAKFQNSQDHRAYKDLLEAIATDYESDAIFSNNDLQTERDSMSECESLDEFTDISDSVRSTPVMIPQSFRESFSSLANFQTSVKSGVRRNLTLPVGINI</sequence>
<comment type="caution">
    <text evidence="2">The sequence shown here is derived from an EMBL/GenBank/DDBJ whole genome shotgun (WGS) entry which is preliminary data.</text>
</comment>
<name>A0A0A8L440_9SACH</name>